<comment type="similarity">
    <text evidence="6">Belongs to the ferredoxin--NADP reductase type 2 family.</text>
</comment>
<feature type="binding site" evidence="6">
    <location>
        <position position="83"/>
    </location>
    <ligand>
        <name>FAD</name>
        <dbReference type="ChEBI" id="CHEBI:57692"/>
    </ligand>
</feature>
<comment type="caution">
    <text evidence="6">Lacks conserved residue(s) required for the propagation of feature annotation.</text>
</comment>
<evidence type="ECO:0000313" key="8">
    <source>
        <dbReference type="EMBL" id="ARQ05954.1"/>
    </source>
</evidence>
<dbReference type="Proteomes" id="UP000194154">
    <property type="component" value="Chromosome"/>
</dbReference>
<evidence type="ECO:0000256" key="2">
    <source>
        <dbReference type="ARBA" id="ARBA00022630"/>
    </source>
</evidence>
<evidence type="ECO:0000313" key="9">
    <source>
        <dbReference type="Proteomes" id="UP000194154"/>
    </source>
</evidence>
<dbReference type="InterPro" id="IPR036188">
    <property type="entry name" value="FAD/NAD-bd_sf"/>
</dbReference>
<dbReference type="EC" id="1.18.1.2" evidence="6"/>
<name>A0A1W7A8Y0_9STAP</name>
<sequence length="346" mass="38696">MKDVTIIGGGPAGLYASFYAGLRGLKVRIIEYNDKLGGKLNLYPEKIVWDIGATTPKPAALIMKDLVTQGQTFHPEVHLNEKVINIKKHHDHSFEVITNKHSYFSRTVIIAIGSGIINPIKLEIQDAERFEINNLHYVVPSLKRFKDKDILISGGGNTAIDWARDLAPYAKSVHIICRKEDFKGHEEMVNQLDSLGVIKLNNQWIDSFNAQDDYITSAVIKKQDNTVYTLKVDEIIINHGFHMDSELLDKSDIQLQRADNFYIAGNADGSTNVEGVYAIGDILKHDAKVNLIAGCFHDAAIAVNKIKSYIDPSAEKYGIVSSHNALFEEENKNIRDAYIYSDSPLN</sequence>
<evidence type="ECO:0000256" key="1">
    <source>
        <dbReference type="ARBA" id="ARBA00011738"/>
    </source>
</evidence>
<dbReference type="PANTHER" id="PTHR48105">
    <property type="entry name" value="THIOREDOXIN REDUCTASE 1-RELATED-RELATED"/>
    <property type="match status" value="1"/>
</dbReference>
<keyword evidence="2 6" id="KW-0285">Flavoprotein</keyword>
<dbReference type="RefSeq" id="WP_086041664.1">
    <property type="nucleotide sequence ID" value="NZ_CBCRZA010000003.1"/>
</dbReference>
<dbReference type="PRINTS" id="PR00368">
    <property type="entry name" value="FADPNR"/>
</dbReference>
<dbReference type="InterPro" id="IPR022890">
    <property type="entry name" value="Fd--NADP_Rdtase_type_2"/>
</dbReference>
<keyword evidence="5 6" id="KW-0560">Oxidoreductase</keyword>
<accession>A0A1W7A8Y0</accession>
<evidence type="ECO:0000256" key="4">
    <source>
        <dbReference type="ARBA" id="ARBA00022857"/>
    </source>
</evidence>
<dbReference type="Gene3D" id="3.50.50.60">
    <property type="entry name" value="FAD/NAD(P)-binding domain"/>
    <property type="match status" value="2"/>
</dbReference>
<dbReference type="EMBL" id="CP021059">
    <property type="protein sequence ID" value="ARQ05954.1"/>
    <property type="molecule type" value="Genomic_DNA"/>
</dbReference>
<feature type="binding site" evidence="6">
    <location>
        <position position="39"/>
    </location>
    <ligand>
        <name>FAD</name>
        <dbReference type="ChEBI" id="CHEBI:57692"/>
    </ligand>
</feature>
<dbReference type="InterPro" id="IPR023753">
    <property type="entry name" value="FAD/NAD-binding_dom"/>
</dbReference>
<feature type="domain" description="FAD/NAD(P)-binding" evidence="7">
    <location>
        <begin position="2"/>
        <end position="283"/>
    </location>
</feature>
<dbReference type="GeneID" id="35294437"/>
<feature type="binding site" evidence="6">
    <location>
        <position position="31"/>
    </location>
    <ligand>
        <name>FAD</name>
        <dbReference type="ChEBI" id="CHEBI:57692"/>
    </ligand>
</feature>
<gene>
    <name evidence="8" type="ORF">MCCS_02850</name>
</gene>
<evidence type="ECO:0000256" key="6">
    <source>
        <dbReference type="HAMAP-Rule" id="MF_01685"/>
    </source>
</evidence>
<keyword evidence="9" id="KW-1185">Reference proteome</keyword>
<reference evidence="8 9" key="1">
    <citation type="journal article" date="2017" name="Int. J. Syst. Evol. Microbiol.">
        <title>Macrococcus canis sp. nov., a skin bacterium associated with infections in dogs.</title>
        <authorList>
            <person name="Gobeli Brawand S."/>
            <person name="Cotting K."/>
            <person name="Gomez-Sanz E."/>
            <person name="Collaud A."/>
            <person name="Thomann A."/>
            <person name="Brodard I."/>
            <person name="Rodriguez-Campos S."/>
            <person name="Strauss C."/>
            <person name="Perreten V."/>
        </authorList>
    </citation>
    <scope>NUCLEOTIDE SEQUENCE [LARGE SCALE GENOMIC DNA]</scope>
    <source>
        <strain evidence="8 9">KM45013</strain>
    </source>
</reference>
<comment type="catalytic activity">
    <reaction evidence="6">
        <text>2 reduced [2Fe-2S]-[ferredoxin] + NADP(+) + H(+) = 2 oxidized [2Fe-2S]-[ferredoxin] + NADPH</text>
        <dbReference type="Rhea" id="RHEA:20125"/>
        <dbReference type="Rhea" id="RHEA-COMP:10000"/>
        <dbReference type="Rhea" id="RHEA-COMP:10001"/>
        <dbReference type="ChEBI" id="CHEBI:15378"/>
        <dbReference type="ChEBI" id="CHEBI:33737"/>
        <dbReference type="ChEBI" id="CHEBI:33738"/>
        <dbReference type="ChEBI" id="CHEBI:57783"/>
        <dbReference type="ChEBI" id="CHEBI:58349"/>
        <dbReference type="EC" id="1.18.1.2"/>
    </reaction>
</comment>
<dbReference type="OrthoDB" id="9806179at2"/>
<dbReference type="PRINTS" id="PR00469">
    <property type="entry name" value="PNDRDTASEII"/>
</dbReference>
<protein>
    <recommendedName>
        <fullName evidence="6">Ferredoxin--NADP reductase</fullName>
        <shortName evidence="6">FNR</shortName>
        <shortName evidence="6">Fd-NADP(+) reductase</shortName>
        <ecNumber evidence="6">1.18.1.2</ecNumber>
    </recommendedName>
</protein>
<dbReference type="GO" id="GO:0004324">
    <property type="term" value="F:ferredoxin-NADP+ reductase activity"/>
    <property type="evidence" value="ECO:0007669"/>
    <property type="project" value="UniProtKB-UniRule"/>
</dbReference>
<organism evidence="8 9">
    <name type="scientific">Macrococcoides canis</name>
    <dbReference type="NCBI Taxonomy" id="1855823"/>
    <lineage>
        <taxon>Bacteria</taxon>
        <taxon>Bacillati</taxon>
        <taxon>Bacillota</taxon>
        <taxon>Bacilli</taxon>
        <taxon>Bacillales</taxon>
        <taxon>Staphylococcaceae</taxon>
        <taxon>Macrococcoides</taxon>
    </lineage>
</organism>
<comment type="subunit">
    <text evidence="1 6">Homodimer.</text>
</comment>
<feature type="binding site" evidence="6">
    <location>
        <position position="322"/>
    </location>
    <ligand>
        <name>FAD</name>
        <dbReference type="ChEBI" id="CHEBI:57692"/>
    </ligand>
</feature>
<feature type="binding site" evidence="6">
    <location>
        <position position="117"/>
    </location>
    <ligand>
        <name>FAD</name>
        <dbReference type="ChEBI" id="CHEBI:57692"/>
    </ligand>
</feature>
<dbReference type="HAMAP" id="MF_01685">
    <property type="entry name" value="FENR2"/>
    <property type="match status" value="1"/>
</dbReference>
<dbReference type="GO" id="GO:0050661">
    <property type="term" value="F:NADP binding"/>
    <property type="evidence" value="ECO:0007669"/>
    <property type="project" value="UniProtKB-UniRule"/>
</dbReference>
<feature type="binding site" evidence="6">
    <location>
        <position position="281"/>
    </location>
    <ligand>
        <name>FAD</name>
        <dbReference type="ChEBI" id="CHEBI:57692"/>
    </ligand>
</feature>
<dbReference type="Pfam" id="PF07992">
    <property type="entry name" value="Pyr_redox_2"/>
    <property type="match status" value="1"/>
</dbReference>
<dbReference type="AlphaFoldDB" id="A0A1W7A8Y0"/>
<keyword evidence="4 6" id="KW-0521">NADP</keyword>
<evidence type="ECO:0000259" key="7">
    <source>
        <dbReference type="Pfam" id="PF07992"/>
    </source>
</evidence>
<dbReference type="InterPro" id="IPR050097">
    <property type="entry name" value="Ferredoxin-NADP_redctase_2"/>
</dbReference>
<dbReference type="GO" id="GO:0050660">
    <property type="term" value="F:flavin adenine dinucleotide binding"/>
    <property type="evidence" value="ECO:0007669"/>
    <property type="project" value="UniProtKB-UniRule"/>
</dbReference>
<proteinExistence type="inferred from homology"/>
<dbReference type="KEGG" id="mcak:MCCS_02850"/>
<evidence type="ECO:0000256" key="5">
    <source>
        <dbReference type="ARBA" id="ARBA00023002"/>
    </source>
</evidence>
<evidence type="ECO:0000256" key="3">
    <source>
        <dbReference type="ARBA" id="ARBA00022827"/>
    </source>
</evidence>
<feature type="binding site" evidence="6">
    <location>
        <position position="43"/>
    </location>
    <ligand>
        <name>FAD</name>
        <dbReference type="ChEBI" id="CHEBI:57692"/>
    </ligand>
</feature>
<dbReference type="SUPFAM" id="SSF51905">
    <property type="entry name" value="FAD/NAD(P)-binding domain"/>
    <property type="match status" value="1"/>
</dbReference>
<comment type="cofactor">
    <cofactor evidence="6">
        <name>FAD</name>
        <dbReference type="ChEBI" id="CHEBI:57692"/>
    </cofactor>
    <text evidence="6">Binds 1 FAD per subunit.</text>
</comment>
<dbReference type="STRING" id="1855823.MCCS_02850"/>
<keyword evidence="3 6" id="KW-0274">FAD</keyword>